<gene>
    <name evidence="14" type="ORF">GCM10010961_15750</name>
</gene>
<evidence type="ECO:0000256" key="9">
    <source>
        <dbReference type="ARBA" id="ARBA00023317"/>
    </source>
</evidence>
<dbReference type="NCBIfam" id="NF006667">
    <property type="entry name" value="PRK09212.1"/>
    <property type="match status" value="1"/>
</dbReference>
<comment type="caution">
    <text evidence="14">The sequence shown here is derived from an EMBL/GenBank/DDBJ whole genome shotgun (WGS) entry which is preliminary data.</text>
</comment>
<keyword evidence="9 11" id="KW-0670">Pyruvate</keyword>
<proteinExistence type="predicted"/>
<comment type="cofactor">
    <cofactor evidence="2 11">
        <name>thiamine diphosphate</name>
        <dbReference type="ChEBI" id="CHEBI:58937"/>
    </cofactor>
</comment>
<keyword evidence="15" id="KW-1185">Reference proteome</keyword>
<dbReference type="FunFam" id="2.40.50.100:FF:000010">
    <property type="entry name" value="Acetyltransferase component of pyruvate dehydrogenase complex"/>
    <property type="match status" value="1"/>
</dbReference>
<evidence type="ECO:0000256" key="8">
    <source>
        <dbReference type="ARBA" id="ARBA00023052"/>
    </source>
</evidence>
<dbReference type="GO" id="GO:0006086">
    <property type="term" value="P:pyruvate decarboxylation to acetyl-CoA"/>
    <property type="evidence" value="ECO:0007669"/>
    <property type="project" value="InterPro"/>
</dbReference>
<dbReference type="PANTHER" id="PTHR11624:SF96">
    <property type="entry name" value="PYRUVATE DEHYDROGENASE E1 COMPONENT SUBUNIT BETA, MITOCHONDRIAL"/>
    <property type="match status" value="1"/>
</dbReference>
<dbReference type="EMBL" id="BNAP01000004">
    <property type="protein sequence ID" value="GHG87376.1"/>
    <property type="molecule type" value="Genomic_DNA"/>
</dbReference>
<dbReference type="PROSITE" id="PS50968">
    <property type="entry name" value="BIOTINYL_LIPOYL"/>
    <property type="match status" value="1"/>
</dbReference>
<evidence type="ECO:0000256" key="6">
    <source>
        <dbReference type="ARBA" id="ARBA00022823"/>
    </source>
</evidence>
<comment type="subunit">
    <text evidence="3">Heterodimer of an alpha and a beta chain.</text>
</comment>
<dbReference type="SUPFAM" id="SSF52518">
    <property type="entry name" value="Thiamin diphosphate-binding fold (THDP-binding)"/>
    <property type="match status" value="1"/>
</dbReference>
<evidence type="ECO:0000256" key="7">
    <source>
        <dbReference type="ARBA" id="ARBA00023002"/>
    </source>
</evidence>
<protein>
    <recommendedName>
        <fullName evidence="5 11">Pyruvate dehydrogenase E1 component subunit beta</fullName>
        <ecNumber evidence="4 11">1.2.4.1</ecNumber>
    </recommendedName>
</protein>
<dbReference type="InterPro" id="IPR033248">
    <property type="entry name" value="Transketolase_C"/>
</dbReference>
<evidence type="ECO:0000313" key="15">
    <source>
        <dbReference type="Proteomes" id="UP000611500"/>
    </source>
</evidence>
<comment type="catalytic activity">
    <reaction evidence="11">
        <text>N(6)-[(R)-lipoyl]-L-lysyl-[protein] + pyruvate + H(+) = N(6)-[(R)-S(8)-acetyldihydrolipoyl]-L-lysyl-[protein] + CO2</text>
        <dbReference type="Rhea" id="RHEA:19189"/>
        <dbReference type="Rhea" id="RHEA-COMP:10474"/>
        <dbReference type="Rhea" id="RHEA-COMP:10478"/>
        <dbReference type="ChEBI" id="CHEBI:15361"/>
        <dbReference type="ChEBI" id="CHEBI:15378"/>
        <dbReference type="ChEBI" id="CHEBI:16526"/>
        <dbReference type="ChEBI" id="CHEBI:83099"/>
        <dbReference type="ChEBI" id="CHEBI:83111"/>
        <dbReference type="EC" id="1.2.4.1"/>
    </reaction>
</comment>
<evidence type="ECO:0000259" key="13">
    <source>
        <dbReference type="PROSITE" id="PS50968"/>
    </source>
</evidence>
<accession>A0A8J3H750</accession>
<dbReference type="SUPFAM" id="SSF52922">
    <property type="entry name" value="TK C-terminal domain-like"/>
    <property type="match status" value="1"/>
</dbReference>
<evidence type="ECO:0000256" key="3">
    <source>
        <dbReference type="ARBA" id="ARBA00011870"/>
    </source>
</evidence>
<dbReference type="Proteomes" id="UP000611500">
    <property type="component" value="Unassembled WGS sequence"/>
</dbReference>
<dbReference type="Pfam" id="PF02780">
    <property type="entry name" value="Transketolase_C"/>
    <property type="match status" value="1"/>
</dbReference>
<dbReference type="InterPro" id="IPR005475">
    <property type="entry name" value="Transketolase-like_Pyr-bd"/>
</dbReference>
<comment type="cofactor">
    <cofactor evidence="1">
        <name>(R)-lipoate</name>
        <dbReference type="ChEBI" id="CHEBI:83088"/>
    </cofactor>
</comment>
<keyword evidence="8 11" id="KW-0786">Thiamine pyrophosphate</keyword>
<dbReference type="InterPro" id="IPR027110">
    <property type="entry name" value="PDHB_mito-type"/>
</dbReference>
<evidence type="ECO:0000256" key="11">
    <source>
        <dbReference type="RuleBase" id="RU364074"/>
    </source>
</evidence>
<feature type="region of interest" description="Disordered" evidence="12">
    <location>
        <begin position="107"/>
        <end position="134"/>
    </location>
</feature>
<dbReference type="InterPro" id="IPR003016">
    <property type="entry name" value="2-oxoA_DH_lipoyl-BS"/>
</dbReference>
<name>A0A8J3H750_9RHOB</name>
<feature type="compositionally biased region" description="Low complexity" evidence="12">
    <location>
        <begin position="107"/>
        <end position="121"/>
    </location>
</feature>
<reference evidence="14" key="2">
    <citation type="submission" date="2020-09" db="EMBL/GenBank/DDBJ databases">
        <authorList>
            <person name="Sun Q."/>
            <person name="Zhou Y."/>
        </authorList>
    </citation>
    <scope>NUCLEOTIDE SEQUENCE</scope>
    <source>
        <strain evidence="14">CGMCC 1.7081</strain>
    </source>
</reference>
<evidence type="ECO:0000256" key="1">
    <source>
        <dbReference type="ARBA" id="ARBA00001938"/>
    </source>
</evidence>
<evidence type="ECO:0000313" key="14">
    <source>
        <dbReference type="EMBL" id="GHG87376.1"/>
    </source>
</evidence>
<evidence type="ECO:0000256" key="10">
    <source>
        <dbReference type="ARBA" id="ARBA00025211"/>
    </source>
</evidence>
<dbReference type="CDD" id="cd07036">
    <property type="entry name" value="TPP_PYR_E1-PDHc-beta_like"/>
    <property type="match status" value="1"/>
</dbReference>
<dbReference type="AlphaFoldDB" id="A0A8J3H750"/>
<organism evidence="14 15">
    <name type="scientific">Pseudodonghicola xiamenensis</name>
    <dbReference type="NCBI Taxonomy" id="337702"/>
    <lineage>
        <taxon>Bacteria</taxon>
        <taxon>Pseudomonadati</taxon>
        <taxon>Pseudomonadota</taxon>
        <taxon>Alphaproteobacteria</taxon>
        <taxon>Rhodobacterales</taxon>
        <taxon>Paracoccaceae</taxon>
        <taxon>Pseudodonghicola</taxon>
    </lineage>
</organism>
<dbReference type="Pfam" id="PF02779">
    <property type="entry name" value="Transket_pyr"/>
    <property type="match status" value="1"/>
</dbReference>
<dbReference type="EC" id="1.2.4.1" evidence="4 11"/>
<feature type="domain" description="Lipoyl-binding" evidence="13">
    <location>
        <begin position="2"/>
        <end position="78"/>
    </location>
</feature>
<keyword evidence="6" id="KW-0450">Lipoyl</keyword>
<dbReference type="InterPro" id="IPR029061">
    <property type="entry name" value="THDP-binding"/>
</dbReference>
<dbReference type="NCBIfam" id="NF008854">
    <property type="entry name" value="PRK11892.1"/>
    <property type="match status" value="1"/>
</dbReference>
<dbReference type="RefSeq" id="WP_028093059.1">
    <property type="nucleotide sequence ID" value="NZ_BNAP01000004.1"/>
</dbReference>
<dbReference type="Pfam" id="PF00364">
    <property type="entry name" value="Biotin_lipoyl"/>
    <property type="match status" value="1"/>
</dbReference>
<dbReference type="InterPro" id="IPR011053">
    <property type="entry name" value="Single_hybrid_motif"/>
</dbReference>
<comment type="function">
    <text evidence="10">The pyruvate dehydrogenase complex catalyzes the overall conversion of pyruvate to acetyl-CoA and CO(2). It contains multiple copies of three enzymatic components: pyruvate dehydrogenase (E1), dihydrolipoamide acetyltransferase (E2) and lipoamide dehydrogenase (E3).</text>
</comment>
<dbReference type="InterPro" id="IPR000089">
    <property type="entry name" value="Biotin_lipoyl"/>
</dbReference>
<evidence type="ECO:0000256" key="2">
    <source>
        <dbReference type="ARBA" id="ARBA00001964"/>
    </source>
</evidence>
<dbReference type="SMART" id="SM00861">
    <property type="entry name" value="Transket_pyr"/>
    <property type="match status" value="1"/>
</dbReference>
<dbReference type="Gene3D" id="3.40.50.920">
    <property type="match status" value="1"/>
</dbReference>
<dbReference type="PROSITE" id="PS00189">
    <property type="entry name" value="LIPOYL"/>
    <property type="match status" value="1"/>
</dbReference>
<dbReference type="FunFam" id="3.40.50.970:FF:000001">
    <property type="entry name" value="Pyruvate dehydrogenase E1 beta subunit"/>
    <property type="match status" value="1"/>
</dbReference>
<dbReference type="Gene3D" id="2.40.50.100">
    <property type="match status" value="1"/>
</dbReference>
<dbReference type="GO" id="GO:0004739">
    <property type="term" value="F:pyruvate dehydrogenase (acetyl-transferring) activity"/>
    <property type="evidence" value="ECO:0007669"/>
    <property type="project" value="UniProtKB-UniRule"/>
</dbReference>
<dbReference type="Gene3D" id="3.40.50.970">
    <property type="match status" value="1"/>
</dbReference>
<keyword evidence="7 11" id="KW-0560">Oxidoreductase</keyword>
<reference evidence="14" key="1">
    <citation type="journal article" date="2014" name="Int. J. Syst. Evol. Microbiol.">
        <title>Complete genome sequence of Corynebacterium casei LMG S-19264T (=DSM 44701T), isolated from a smear-ripened cheese.</title>
        <authorList>
            <consortium name="US DOE Joint Genome Institute (JGI-PGF)"/>
            <person name="Walter F."/>
            <person name="Albersmeier A."/>
            <person name="Kalinowski J."/>
            <person name="Ruckert C."/>
        </authorList>
    </citation>
    <scope>NUCLEOTIDE SEQUENCE</scope>
    <source>
        <strain evidence="14">CGMCC 1.7081</strain>
    </source>
</reference>
<evidence type="ECO:0000256" key="12">
    <source>
        <dbReference type="SAM" id="MobiDB-lite"/>
    </source>
</evidence>
<dbReference type="SUPFAM" id="SSF51230">
    <property type="entry name" value="Single hybrid motif"/>
    <property type="match status" value="1"/>
</dbReference>
<dbReference type="FunFam" id="3.40.50.920:FF:000001">
    <property type="entry name" value="Pyruvate dehydrogenase E1 beta subunit"/>
    <property type="match status" value="1"/>
</dbReference>
<dbReference type="InterPro" id="IPR009014">
    <property type="entry name" value="Transketo_C/PFOR_II"/>
</dbReference>
<dbReference type="CDD" id="cd06849">
    <property type="entry name" value="lipoyl_domain"/>
    <property type="match status" value="1"/>
</dbReference>
<evidence type="ECO:0000256" key="5">
    <source>
        <dbReference type="ARBA" id="ARBA00016138"/>
    </source>
</evidence>
<sequence length="461" mass="49417">MATEILMPALSPTMEEGTLAKWLVKEGDTVSSGDILAEIETDKATMEFEAVDEGVVGKLLIAEGTEGVKVNTPIAVLLDEGESADDIASATSAAAALSSAAPVEKAATEAAEAPAPAAPKAPEVDLSPDWPEGTPMKAQTVREALRDAMAEEMRADDRVYLMGEEVAEYQGAYKVSQGLLDEFGAKRVIDTPITEHGFAGIAVGAAFGGLKPIVEFMTFNFAMQAIDQIINSAAKTRYMSGGQMDSPMVFRGPNGAAARVGAQHSQDYAAWYMQIPGLKVVMPYSAADAKGLLKSAIRDPNPVIFLENELLYGHSFDVPVLEDFTIPLGKAKIWREGKDVTIVSFGTSMQFALEAAEKLAEDGIDAEVIDLRTLRPMDTDSIIRSVMKTNRCVTVEEGWPQGSVGSYISSVLMQQAFDYLDAPVINCTGKDVPMPYAANLEKLALVTTDEVIEAVKQVTYR</sequence>
<evidence type="ECO:0000256" key="4">
    <source>
        <dbReference type="ARBA" id="ARBA00012281"/>
    </source>
</evidence>
<dbReference type="PANTHER" id="PTHR11624">
    <property type="entry name" value="DEHYDROGENASE RELATED"/>
    <property type="match status" value="1"/>
</dbReference>
<comment type="function">
    <text evidence="11">The pyruvate dehydrogenase complex catalyzes the overall conversion of pyruvate to acetyl-CoA and CO2.</text>
</comment>